<name>A0A6U3U1M1_9STRA</name>
<dbReference type="PANTHER" id="PTHR12555:SF13">
    <property type="entry name" value="UBIQUITIN RECOGNITION FACTOR IN ER-ASSOCIATED DEGRADATION PROTEIN 1"/>
    <property type="match status" value="1"/>
</dbReference>
<dbReference type="Pfam" id="PF00789">
    <property type="entry name" value="UBX"/>
    <property type="match status" value="1"/>
</dbReference>
<dbReference type="Gene3D" id="3.10.330.10">
    <property type="match status" value="1"/>
</dbReference>
<evidence type="ECO:0000256" key="1">
    <source>
        <dbReference type="SAM" id="MobiDB-lite"/>
    </source>
</evidence>
<proteinExistence type="predicted"/>
<accession>A0A6U3U1M1</accession>
<dbReference type="AlphaFoldDB" id="A0A6U3U1M1"/>
<gene>
    <name evidence="3" type="ORF">DBRI1063_LOCUS20877</name>
    <name evidence="4" type="ORF">DBRI1063_LOCUS20878</name>
</gene>
<dbReference type="InterPro" id="IPR042299">
    <property type="entry name" value="Ufd1-like_Nn"/>
</dbReference>
<evidence type="ECO:0000313" key="3">
    <source>
        <dbReference type="EMBL" id="CAD9349316.1"/>
    </source>
</evidence>
<dbReference type="PANTHER" id="PTHR12555">
    <property type="entry name" value="UBIQUITIN FUSION DEGRADATON PROTEIN 1"/>
    <property type="match status" value="1"/>
</dbReference>
<dbReference type="GO" id="GO:0036503">
    <property type="term" value="P:ERAD pathway"/>
    <property type="evidence" value="ECO:0007669"/>
    <property type="project" value="TreeGrafter"/>
</dbReference>
<feature type="region of interest" description="Disordered" evidence="1">
    <location>
        <begin position="393"/>
        <end position="445"/>
    </location>
</feature>
<feature type="compositionally biased region" description="Basic residues" evidence="1">
    <location>
        <begin position="18"/>
        <end position="27"/>
    </location>
</feature>
<dbReference type="Gene3D" id="2.40.40.50">
    <property type="entry name" value="Ubiquitin fusion degradation protein UFD1, N-terminal domain"/>
    <property type="match status" value="1"/>
</dbReference>
<dbReference type="InterPro" id="IPR004854">
    <property type="entry name" value="Ufd1-like"/>
</dbReference>
<dbReference type="GO" id="GO:0006511">
    <property type="term" value="P:ubiquitin-dependent protein catabolic process"/>
    <property type="evidence" value="ECO:0007669"/>
    <property type="project" value="InterPro"/>
</dbReference>
<feature type="compositionally biased region" description="Low complexity" evidence="1">
    <location>
        <begin position="430"/>
        <end position="445"/>
    </location>
</feature>
<evidence type="ECO:0000259" key="2">
    <source>
        <dbReference type="PROSITE" id="PS50033"/>
    </source>
</evidence>
<dbReference type="InterPro" id="IPR029071">
    <property type="entry name" value="Ubiquitin-like_domsf"/>
</dbReference>
<dbReference type="CDD" id="cd01767">
    <property type="entry name" value="UBX"/>
    <property type="match status" value="1"/>
</dbReference>
<dbReference type="EMBL" id="HBGN01032309">
    <property type="protein sequence ID" value="CAD9349317.1"/>
    <property type="molecule type" value="Transcribed_RNA"/>
</dbReference>
<dbReference type="InterPro" id="IPR001012">
    <property type="entry name" value="UBX_dom"/>
</dbReference>
<protein>
    <recommendedName>
        <fullName evidence="2">UBX domain-containing protein</fullName>
    </recommendedName>
</protein>
<feature type="compositionally biased region" description="Basic and acidic residues" evidence="1">
    <location>
        <begin position="1"/>
        <end position="16"/>
    </location>
</feature>
<organism evidence="3">
    <name type="scientific">Ditylum brightwellii</name>
    <dbReference type="NCBI Taxonomy" id="49249"/>
    <lineage>
        <taxon>Eukaryota</taxon>
        <taxon>Sar</taxon>
        <taxon>Stramenopiles</taxon>
        <taxon>Ochrophyta</taxon>
        <taxon>Bacillariophyta</taxon>
        <taxon>Mediophyceae</taxon>
        <taxon>Lithodesmiophycidae</taxon>
        <taxon>Lithodesmiales</taxon>
        <taxon>Lithodesmiaceae</taxon>
        <taxon>Ditylum</taxon>
    </lineage>
</organism>
<dbReference type="PROSITE" id="PS50033">
    <property type="entry name" value="UBX"/>
    <property type="match status" value="1"/>
</dbReference>
<dbReference type="EMBL" id="HBGN01032308">
    <property type="protein sequence ID" value="CAD9349316.1"/>
    <property type="molecule type" value="Transcribed_RNA"/>
</dbReference>
<reference evidence="3" key="1">
    <citation type="submission" date="2021-01" db="EMBL/GenBank/DDBJ databases">
        <authorList>
            <person name="Corre E."/>
            <person name="Pelletier E."/>
            <person name="Niang G."/>
            <person name="Scheremetjew M."/>
            <person name="Finn R."/>
            <person name="Kale V."/>
            <person name="Holt S."/>
            <person name="Cochrane G."/>
            <person name="Meng A."/>
            <person name="Brown T."/>
            <person name="Cohen L."/>
        </authorList>
    </citation>
    <scope>NUCLEOTIDE SEQUENCE</scope>
    <source>
        <strain evidence="3">Pop2</strain>
    </source>
</reference>
<dbReference type="GO" id="GO:0031593">
    <property type="term" value="F:polyubiquitin modification-dependent protein binding"/>
    <property type="evidence" value="ECO:0007669"/>
    <property type="project" value="TreeGrafter"/>
</dbReference>
<dbReference type="SUPFAM" id="SSF54236">
    <property type="entry name" value="Ubiquitin-like"/>
    <property type="match status" value="1"/>
</dbReference>
<dbReference type="Gene3D" id="3.10.20.90">
    <property type="entry name" value="Phosphatidylinositol 3-kinase Catalytic Subunit, Chain A, domain 1"/>
    <property type="match status" value="1"/>
</dbReference>
<evidence type="ECO:0000313" key="4">
    <source>
        <dbReference type="EMBL" id="CAD9349317.1"/>
    </source>
</evidence>
<dbReference type="Pfam" id="PF24842">
    <property type="entry name" value="UFD1_N2"/>
    <property type="match status" value="1"/>
</dbReference>
<dbReference type="GO" id="GO:0034098">
    <property type="term" value="C:VCP-NPL4-UFD1 AAA ATPase complex"/>
    <property type="evidence" value="ECO:0007669"/>
    <property type="project" value="TreeGrafter"/>
</dbReference>
<feature type="region of interest" description="Disordered" evidence="1">
    <location>
        <begin position="1"/>
        <end position="54"/>
    </location>
</feature>
<feature type="compositionally biased region" description="Basic and acidic residues" evidence="1">
    <location>
        <begin position="36"/>
        <end position="49"/>
    </location>
</feature>
<sequence>MDFEIATRKLKSEQSKLRSNRFSKRKPSLSATAQKQAKDQKKKEEQRRKEASHKRIVKEGMEKYVRHCERLLGVSSLGGGGPHAESVVTAALSFPTGKGLQSIKVDPAKVYTQGTTLTATSIWGDGDKITLSPSILAKLSEKEHGGFGSGSPLTFRVGIVNEDYTFPSSSAMKQKMEDLWNKVTSAEEINEDGESDDDDEEEEDDYTLAYKEELKHRYTSYTHATVVEFTQEDGFIGLPSPVASALLSSNCNIPTTRTVDPSSSTAAATEDDDTNMVVEMEQDKTPGHLAWGAFDIPCGKIEIMQVVLPKGRKCTLVPSKEAAENGFYGLKDVKLVLEQSLSRTRATLSLNDTVRTWHRGVKFDLQVTSVTPSDYNAISCINTDIEVDIGALETDGKDDETMETTTNPTTKVVEEKKSRFEGTGQTLMDKSPSSPSKASPTQSTAITTQQLLSQPIPPEPSATQKENVTTIQIRNERGQTIGRRKFDVSVHTLSHLFVYVSSILGDDTDGGESTFRLVSRFPRHVWILEEDKKDDVLEECGVNVGQMMLFVERE</sequence>
<feature type="domain" description="UBX" evidence="2">
    <location>
        <begin position="464"/>
        <end position="550"/>
    </location>
</feature>
<dbReference type="InterPro" id="IPR055418">
    <property type="entry name" value="UFD1_N2"/>
</dbReference>